<feature type="region of interest" description="Disordered" evidence="1">
    <location>
        <begin position="112"/>
        <end position="138"/>
    </location>
</feature>
<dbReference type="VEuPathDB" id="TriTrypDB:LPAL13_330006200"/>
<gene>
    <name evidence="2" type="ORF">LPMP_330140</name>
</gene>
<evidence type="ECO:0000313" key="2">
    <source>
        <dbReference type="EMBL" id="AIO01307.1"/>
    </source>
</evidence>
<proteinExistence type="predicted"/>
<sequence length="303" mass="33366">MAYTGANVCVDASRTYEHTLGDTSGCGRGKSLRSSSVEVARPALNLVHDPRCGVCLVWRPVEGPPLPRCIHRENEAGEVDAEAVRYRDAPFACAVGRTDASTGSAVTALRMSSSSIEAHPPRKMIPHRGSPPRGQLLHRGKGGIDDVLRSAREAQSLFYSLQEQRLQAEYRRAQASLRQELDQQREYKRMLQLAEYQADLVNMFGHTMRDAVLDAFFDDGSDPVLSALHRKRHEGPTSRSAPYTSVHGGHSSGAAPPGVWRHQGSTEEGLVPPASTDESRLARERRVFKRALEELRGGRLCGY</sequence>
<dbReference type="Proteomes" id="UP000063063">
    <property type="component" value="Chromosome 33"/>
</dbReference>
<dbReference type="OrthoDB" id="266685at2759"/>
<evidence type="ECO:0000313" key="3">
    <source>
        <dbReference type="Proteomes" id="UP000063063"/>
    </source>
</evidence>
<dbReference type="EMBL" id="CP009402">
    <property type="protein sequence ID" value="AIO01307.1"/>
    <property type="molecule type" value="Genomic_DNA"/>
</dbReference>
<evidence type="ECO:0000256" key="1">
    <source>
        <dbReference type="SAM" id="MobiDB-lite"/>
    </source>
</evidence>
<dbReference type="AlphaFoldDB" id="A0A088SHK0"/>
<dbReference type="KEGG" id="lpan:LPMP_330140"/>
<dbReference type="GeneID" id="22578167"/>
<dbReference type="eggNOG" id="ENOG502SF4D">
    <property type="taxonomic scope" value="Eukaryota"/>
</dbReference>
<dbReference type="RefSeq" id="XP_010702107.1">
    <property type="nucleotide sequence ID" value="XM_010703805.1"/>
</dbReference>
<organism evidence="2 3">
    <name type="scientific">Leishmania panamensis</name>
    <dbReference type="NCBI Taxonomy" id="5679"/>
    <lineage>
        <taxon>Eukaryota</taxon>
        <taxon>Discoba</taxon>
        <taxon>Euglenozoa</taxon>
        <taxon>Kinetoplastea</taxon>
        <taxon>Metakinetoplastina</taxon>
        <taxon>Trypanosomatida</taxon>
        <taxon>Trypanosomatidae</taxon>
        <taxon>Leishmaniinae</taxon>
        <taxon>Leishmania</taxon>
        <taxon>Leishmania guyanensis species complex</taxon>
    </lineage>
</organism>
<keyword evidence="3" id="KW-1185">Reference proteome</keyword>
<accession>A0A088SHK0</accession>
<protein>
    <submittedName>
        <fullName evidence="2">Uncharacterized protein</fullName>
    </submittedName>
</protein>
<reference evidence="2 3" key="1">
    <citation type="journal article" date="2015" name="Sci. Rep.">
        <title>The genome of Leishmania panamensis: insights into genomics of the L. (Viannia) subgenus.</title>
        <authorList>
            <person name="Llanes A."/>
            <person name="Restrepo C.M."/>
            <person name="Vecchio G.D."/>
            <person name="Anguizola F.J."/>
            <person name="Lleonart R."/>
        </authorList>
    </citation>
    <scope>NUCLEOTIDE SEQUENCE [LARGE SCALE GENOMIC DNA]</scope>
    <source>
        <strain evidence="2 3">MHOM/PA/94/PSC-1</strain>
    </source>
</reference>
<dbReference type="VEuPathDB" id="TriTrypDB:LPMP_330140"/>
<name>A0A088SHK0_LEIPA</name>
<feature type="region of interest" description="Disordered" evidence="1">
    <location>
        <begin position="229"/>
        <end position="278"/>
    </location>
</feature>